<dbReference type="EMBL" id="CAFBMG010000096">
    <property type="protein sequence ID" value="CAB4907300.1"/>
    <property type="molecule type" value="Genomic_DNA"/>
</dbReference>
<dbReference type="GO" id="GO:0033281">
    <property type="term" value="C:TAT protein transport complex"/>
    <property type="evidence" value="ECO:0007669"/>
    <property type="project" value="TreeGrafter"/>
</dbReference>
<feature type="transmembrane region" description="Helical" evidence="5">
    <location>
        <begin position="89"/>
        <end position="110"/>
    </location>
</feature>
<keyword evidence="4 5" id="KW-0472">Membrane</keyword>
<evidence type="ECO:0000256" key="2">
    <source>
        <dbReference type="ARBA" id="ARBA00022692"/>
    </source>
</evidence>
<dbReference type="PANTHER" id="PTHR30371:SF0">
    <property type="entry name" value="SEC-INDEPENDENT PROTEIN TRANSLOCASE PROTEIN TATC, CHLOROPLASTIC-RELATED"/>
    <property type="match status" value="1"/>
</dbReference>
<evidence type="ECO:0000313" key="7">
    <source>
        <dbReference type="EMBL" id="CAB4907300.1"/>
    </source>
</evidence>
<dbReference type="InterPro" id="IPR002033">
    <property type="entry name" value="TatC"/>
</dbReference>
<name>A0A6J7GSK1_9ZZZZ</name>
<dbReference type="PRINTS" id="PR01840">
    <property type="entry name" value="TATCFAMILY"/>
</dbReference>
<sequence length="271" mass="30221">MSRPSWFKGAEREGGDMTLSDHLREFRYRLLICVVAVLVAMLPAWFFYNWLLDILNAPYCNALRGVDPLSDCKFLVTNLLDPFSLRLKVAGYGGLFLALPIILWQLWRFIAPGLYKKERRYALAFVLSSFFLFTAGAIVAYFTLSQAVNFLVRVGGPEIDIRSGPVEFVRLSLFMMLAFGTGFLFPVVLVAMQMIGVVTPKQLSSWRRQTVLIIVILAAAITPSGDPISLAALAIPMYLFYEVAVLIGRLLVRKKAKSEDPASAEPDEAAV</sequence>
<evidence type="ECO:0000256" key="3">
    <source>
        <dbReference type="ARBA" id="ARBA00022989"/>
    </source>
</evidence>
<evidence type="ECO:0000256" key="4">
    <source>
        <dbReference type="ARBA" id="ARBA00023136"/>
    </source>
</evidence>
<dbReference type="PANTHER" id="PTHR30371">
    <property type="entry name" value="SEC-INDEPENDENT PROTEIN TRANSLOCASE PROTEIN TATC"/>
    <property type="match status" value="1"/>
</dbReference>
<reference evidence="7" key="1">
    <citation type="submission" date="2020-05" db="EMBL/GenBank/DDBJ databases">
        <authorList>
            <person name="Chiriac C."/>
            <person name="Salcher M."/>
            <person name="Ghai R."/>
            <person name="Kavagutti S V."/>
        </authorList>
    </citation>
    <scope>NUCLEOTIDE SEQUENCE</scope>
</reference>
<evidence type="ECO:0000256" key="1">
    <source>
        <dbReference type="ARBA" id="ARBA00004141"/>
    </source>
</evidence>
<dbReference type="GO" id="GO:0065002">
    <property type="term" value="P:intracellular protein transmembrane transport"/>
    <property type="evidence" value="ECO:0007669"/>
    <property type="project" value="TreeGrafter"/>
</dbReference>
<accession>A0A6J7GSK1</accession>
<feature type="transmembrane region" description="Helical" evidence="5">
    <location>
        <begin position="122"/>
        <end position="144"/>
    </location>
</feature>
<proteinExistence type="inferred from homology"/>
<dbReference type="GO" id="GO:0009977">
    <property type="term" value="F:proton motive force dependent protein transmembrane transporter activity"/>
    <property type="evidence" value="ECO:0007669"/>
    <property type="project" value="TreeGrafter"/>
</dbReference>
<keyword evidence="2 5" id="KW-0812">Transmembrane</keyword>
<organism evidence="7">
    <name type="scientific">freshwater metagenome</name>
    <dbReference type="NCBI Taxonomy" id="449393"/>
    <lineage>
        <taxon>unclassified sequences</taxon>
        <taxon>metagenomes</taxon>
        <taxon>ecological metagenomes</taxon>
    </lineage>
</organism>
<evidence type="ECO:0000256" key="5">
    <source>
        <dbReference type="SAM" id="Phobius"/>
    </source>
</evidence>
<dbReference type="AlphaFoldDB" id="A0A6J7GSK1"/>
<dbReference type="EMBL" id="CAEZYU010000008">
    <property type="protein sequence ID" value="CAB4730893.1"/>
    <property type="molecule type" value="Genomic_DNA"/>
</dbReference>
<keyword evidence="3 5" id="KW-1133">Transmembrane helix</keyword>
<feature type="transmembrane region" description="Helical" evidence="5">
    <location>
        <begin position="210"/>
        <end position="225"/>
    </location>
</feature>
<dbReference type="Pfam" id="PF00902">
    <property type="entry name" value="TatC"/>
    <property type="match status" value="1"/>
</dbReference>
<comment type="subcellular location">
    <subcellularLocation>
        <location evidence="1">Membrane</location>
        <topology evidence="1">Multi-pass membrane protein</topology>
    </subcellularLocation>
</comment>
<dbReference type="HAMAP" id="MF_00902">
    <property type="entry name" value="TatC"/>
    <property type="match status" value="1"/>
</dbReference>
<dbReference type="GO" id="GO:0043953">
    <property type="term" value="P:protein transport by the Tat complex"/>
    <property type="evidence" value="ECO:0007669"/>
    <property type="project" value="TreeGrafter"/>
</dbReference>
<gene>
    <name evidence="6" type="ORF">UFOPK2766_00310</name>
    <name evidence="7" type="ORF">UFOPK3519_01191</name>
</gene>
<protein>
    <submittedName>
        <fullName evidence="7">Unannotated protein</fullName>
    </submittedName>
</protein>
<feature type="transmembrane region" description="Helical" evidence="5">
    <location>
        <begin position="173"/>
        <end position="198"/>
    </location>
</feature>
<feature type="transmembrane region" description="Helical" evidence="5">
    <location>
        <begin position="231"/>
        <end position="252"/>
    </location>
</feature>
<evidence type="ECO:0000313" key="6">
    <source>
        <dbReference type="EMBL" id="CAB4730893.1"/>
    </source>
</evidence>
<feature type="transmembrane region" description="Helical" evidence="5">
    <location>
        <begin position="28"/>
        <end position="48"/>
    </location>
</feature>
<dbReference type="NCBIfam" id="TIGR00945">
    <property type="entry name" value="tatC"/>
    <property type="match status" value="1"/>
</dbReference>